<dbReference type="HOGENOM" id="CLU_034859_1_0_1"/>
<feature type="transmembrane region" description="Helical" evidence="2">
    <location>
        <begin position="212"/>
        <end position="231"/>
    </location>
</feature>
<evidence type="ECO:0000313" key="3">
    <source>
        <dbReference type="EMBL" id="KIW35323.1"/>
    </source>
</evidence>
<dbReference type="RefSeq" id="XP_016255539.1">
    <property type="nucleotide sequence ID" value="XM_016388611.1"/>
</dbReference>
<feature type="transmembrane region" description="Helical" evidence="2">
    <location>
        <begin position="260"/>
        <end position="280"/>
    </location>
</feature>
<keyword evidence="2" id="KW-1133">Transmembrane helix</keyword>
<keyword evidence="2" id="KW-0812">Transmembrane</keyword>
<dbReference type="OrthoDB" id="5089392at2759"/>
<accession>A0A0D2CW42</accession>
<dbReference type="Proteomes" id="UP000054466">
    <property type="component" value="Unassembled WGS sequence"/>
</dbReference>
<feature type="transmembrane region" description="Helical" evidence="2">
    <location>
        <begin position="171"/>
        <end position="192"/>
    </location>
</feature>
<dbReference type="VEuPathDB" id="FungiDB:PV07_02025"/>
<evidence type="ECO:0000256" key="1">
    <source>
        <dbReference type="SAM" id="MobiDB-lite"/>
    </source>
</evidence>
<dbReference type="STRING" id="569365.A0A0D2CW42"/>
<sequence length="468" mass="52002">MATEDAARNFEVEETRIKTPEGTTQEEGKHQACSCTEKFLPASDWVTLSERRGHYRPLQPGRLRNSLLAGVGFLELGNAGDFAANVWNQVPVKKWVAVLMALGATLALVTSLFAFRDVTLSWRNIRVLREERSYLKRERARCRDNKACLRSVDAILGVNFRESGTELLDRLFVDVLLGFGALLVSVGTYMAIGGANPSVFAASNLLSGYIGNAAGALYGLINAGWSTYVSIRAYRHRSAGLARLESDFAKSLLRRRTSKVQTHAVVLAVTGLAAGAGGLITATMWWGYIILVPCIISNIYCNWMWRHQIGYERPTAAKIAPIDQRALITELEYAAVMSDYLGKREPSNVAKGGESHDPTSIVSVIQFMISIDIFESFCVRAMRERPLSAALLEASEGDLTICEQTFLDLDQKHLPSLLAIAKMHVRERGPVQLRYRERYLLETLGCYLRVQDDTPVDKELDARPKEPV</sequence>
<feature type="transmembrane region" description="Helical" evidence="2">
    <location>
        <begin position="95"/>
        <end position="115"/>
    </location>
</feature>
<keyword evidence="2" id="KW-0472">Membrane</keyword>
<evidence type="ECO:0008006" key="5">
    <source>
        <dbReference type="Google" id="ProtNLM"/>
    </source>
</evidence>
<reference evidence="3 4" key="1">
    <citation type="submission" date="2015-01" db="EMBL/GenBank/DDBJ databases">
        <title>The Genome Sequence of Cladophialophora immunda CBS83496.</title>
        <authorList>
            <consortium name="The Broad Institute Genomics Platform"/>
            <person name="Cuomo C."/>
            <person name="de Hoog S."/>
            <person name="Gorbushina A."/>
            <person name="Stielow B."/>
            <person name="Teixiera M."/>
            <person name="Abouelleil A."/>
            <person name="Chapman S.B."/>
            <person name="Priest M."/>
            <person name="Young S.K."/>
            <person name="Wortman J."/>
            <person name="Nusbaum C."/>
            <person name="Birren B."/>
        </authorList>
    </citation>
    <scope>NUCLEOTIDE SEQUENCE [LARGE SCALE GENOMIC DNA]</scope>
    <source>
        <strain evidence="3 4">CBS 83496</strain>
    </source>
</reference>
<organism evidence="3 4">
    <name type="scientific">Cladophialophora immunda</name>
    <dbReference type="NCBI Taxonomy" id="569365"/>
    <lineage>
        <taxon>Eukaryota</taxon>
        <taxon>Fungi</taxon>
        <taxon>Dikarya</taxon>
        <taxon>Ascomycota</taxon>
        <taxon>Pezizomycotina</taxon>
        <taxon>Eurotiomycetes</taxon>
        <taxon>Chaetothyriomycetidae</taxon>
        <taxon>Chaetothyriales</taxon>
        <taxon>Herpotrichiellaceae</taxon>
        <taxon>Cladophialophora</taxon>
    </lineage>
</organism>
<proteinExistence type="predicted"/>
<name>A0A0D2CW42_9EURO</name>
<gene>
    <name evidence="3" type="ORF">PV07_02025</name>
</gene>
<dbReference type="EMBL" id="KN847040">
    <property type="protein sequence ID" value="KIW35323.1"/>
    <property type="molecule type" value="Genomic_DNA"/>
</dbReference>
<dbReference type="AlphaFoldDB" id="A0A0D2CW42"/>
<evidence type="ECO:0000256" key="2">
    <source>
        <dbReference type="SAM" id="Phobius"/>
    </source>
</evidence>
<feature type="region of interest" description="Disordered" evidence="1">
    <location>
        <begin position="1"/>
        <end position="29"/>
    </location>
</feature>
<evidence type="ECO:0000313" key="4">
    <source>
        <dbReference type="Proteomes" id="UP000054466"/>
    </source>
</evidence>
<keyword evidence="4" id="KW-1185">Reference proteome</keyword>
<dbReference type="GeneID" id="27341219"/>
<feature type="compositionally biased region" description="Basic and acidic residues" evidence="1">
    <location>
        <begin position="1"/>
        <end position="19"/>
    </location>
</feature>
<protein>
    <recommendedName>
        <fullName evidence="5">Integral membrane protein</fullName>
    </recommendedName>
</protein>